<evidence type="ECO:0000256" key="2">
    <source>
        <dbReference type="ARBA" id="ARBA00012438"/>
    </source>
</evidence>
<dbReference type="Gene3D" id="1.10.287.130">
    <property type="match status" value="1"/>
</dbReference>
<dbReference type="PROSITE" id="PS50109">
    <property type="entry name" value="HIS_KIN"/>
    <property type="match status" value="1"/>
</dbReference>
<feature type="coiled-coil region" evidence="7">
    <location>
        <begin position="180"/>
        <end position="207"/>
    </location>
</feature>
<sequence>MASLSDRRKKDQTPVKKRFAKEKTKALSDEEAQRPMRKHEACYEKLEIQYAEPRNGQLSSVAAGDRYADLYDLAPVGYFTFDKKGAILSANLTGACLLGVERTRLIGNTFIPYINRGKDIKGEYLDIFNYHINNTLKTEKPQVCEIELKRRDGKVFFASLESILYDDETIRTAISDITKRKEAEEEIRGLNDELKAKNAELEVANEELGAFAVSLSHDLRAPLRSIVGFSKILLEDYADKLDERGRDYLGRVQGASARMDRLISDLLGLFRIIRRETEIISVDLSRIARDIAANLKSREPDRKVEFAIMENVSVRSDYNLLRVAMENLLDNAWKFTSETVNARIEFGIMEKPPLQFLSTHGRSRPGGQEGTIYYVRDNGIGIDVSYSDKLFQPFQRLHSEKEFPGTGIGLATVARIIKRLGGNIWAEGKPDEGATFYFTLR</sequence>
<feature type="region of interest" description="Disordered" evidence="8">
    <location>
        <begin position="1"/>
        <end position="35"/>
    </location>
</feature>
<dbReference type="GO" id="GO:0000155">
    <property type="term" value="F:phosphorelay sensor kinase activity"/>
    <property type="evidence" value="ECO:0007669"/>
    <property type="project" value="InterPro"/>
</dbReference>
<dbReference type="InterPro" id="IPR036890">
    <property type="entry name" value="HATPase_C_sf"/>
</dbReference>
<dbReference type="FunFam" id="3.30.565.10:FF:000006">
    <property type="entry name" value="Sensor histidine kinase WalK"/>
    <property type="match status" value="1"/>
</dbReference>
<dbReference type="PANTHER" id="PTHR42878:SF15">
    <property type="entry name" value="BACTERIOPHYTOCHROME"/>
    <property type="match status" value="1"/>
</dbReference>
<evidence type="ECO:0000256" key="7">
    <source>
        <dbReference type="SAM" id="Coils"/>
    </source>
</evidence>
<evidence type="ECO:0000313" key="11">
    <source>
        <dbReference type="EMBL" id="SPQ00301.1"/>
    </source>
</evidence>
<dbReference type="GO" id="GO:0000156">
    <property type="term" value="F:phosphorelay response regulator activity"/>
    <property type="evidence" value="ECO:0007669"/>
    <property type="project" value="TreeGrafter"/>
</dbReference>
<dbReference type="InterPro" id="IPR004358">
    <property type="entry name" value="Sig_transdc_His_kin-like_C"/>
</dbReference>
<dbReference type="SMART" id="SM00388">
    <property type="entry name" value="HisKA"/>
    <property type="match status" value="1"/>
</dbReference>
<evidence type="ECO:0000313" key="12">
    <source>
        <dbReference type="Proteomes" id="UP000245125"/>
    </source>
</evidence>
<dbReference type="PANTHER" id="PTHR42878">
    <property type="entry name" value="TWO-COMPONENT HISTIDINE KINASE"/>
    <property type="match status" value="1"/>
</dbReference>
<keyword evidence="4" id="KW-0808">Transferase</keyword>
<dbReference type="NCBIfam" id="TIGR00229">
    <property type="entry name" value="sensory_box"/>
    <property type="match status" value="1"/>
</dbReference>
<dbReference type="InterPro" id="IPR003661">
    <property type="entry name" value="HisK_dim/P_dom"/>
</dbReference>
<gene>
    <name evidence="11" type="ORF">NBG4_200009</name>
</gene>
<organism evidence="11 12">
    <name type="scientific">Candidatus Sulfobium mesophilum</name>
    <dbReference type="NCBI Taxonomy" id="2016548"/>
    <lineage>
        <taxon>Bacteria</taxon>
        <taxon>Pseudomonadati</taxon>
        <taxon>Nitrospirota</taxon>
        <taxon>Nitrospiria</taxon>
        <taxon>Nitrospirales</taxon>
        <taxon>Nitrospiraceae</taxon>
        <taxon>Candidatus Sulfobium</taxon>
    </lineage>
</organism>
<protein>
    <recommendedName>
        <fullName evidence="2">histidine kinase</fullName>
        <ecNumber evidence="2">2.7.13.3</ecNumber>
    </recommendedName>
</protein>
<name>A0A2U3QFV5_9BACT</name>
<dbReference type="SMART" id="SM00387">
    <property type="entry name" value="HATPase_c"/>
    <property type="match status" value="1"/>
</dbReference>
<dbReference type="EC" id="2.7.13.3" evidence="2"/>
<evidence type="ECO:0000256" key="5">
    <source>
        <dbReference type="ARBA" id="ARBA00022777"/>
    </source>
</evidence>
<feature type="domain" description="Histidine kinase" evidence="9">
    <location>
        <begin position="214"/>
        <end position="441"/>
    </location>
</feature>
<dbReference type="AlphaFoldDB" id="A0A2U3QFV5"/>
<evidence type="ECO:0000256" key="1">
    <source>
        <dbReference type="ARBA" id="ARBA00000085"/>
    </source>
</evidence>
<evidence type="ECO:0000256" key="4">
    <source>
        <dbReference type="ARBA" id="ARBA00022679"/>
    </source>
</evidence>
<keyword evidence="12" id="KW-1185">Reference proteome</keyword>
<dbReference type="Pfam" id="PF02518">
    <property type="entry name" value="HATPase_c"/>
    <property type="match status" value="1"/>
</dbReference>
<dbReference type="SUPFAM" id="SSF47384">
    <property type="entry name" value="Homodimeric domain of signal transducing histidine kinase"/>
    <property type="match status" value="1"/>
</dbReference>
<dbReference type="Gene3D" id="3.30.565.10">
    <property type="entry name" value="Histidine kinase-like ATPase, C-terminal domain"/>
    <property type="match status" value="1"/>
</dbReference>
<keyword evidence="3" id="KW-0597">Phosphoprotein</keyword>
<dbReference type="SUPFAM" id="SSF55785">
    <property type="entry name" value="PYP-like sensor domain (PAS domain)"/>
    <property type="match status" value="1"/>
</dbReference>
<accession>A0A2U3QFV5</accession>
<feature type="domain" description="PAS" evidence="10">
    <location>
        <begin position="63"/>
        <end position="111"/>
    </location>
</feature>
<dbReference type="InterPro" id="IPR003594">
    <property type="entry name" value="HATPase_dom"/>
</dbReference>
<evidence type="ECO:0000256" key="8">
    <source>
        <dbReference type="SAM" id="MobiDB-lite"/>
    </source>
</evidence>
<dbReference type="InterPro" id="IPR036097">
    <property type="entry name" value="HisK_dim/P_sf"/>
</dbReference>
<dbReference type="PROSITE" id="PS50112">
    <property type="entry name" value="PAS"/>
    <property type="match status" value="1"/>
</dbReference>
<dbReference type="PRINTS" id="PR00344">
    <property type="entry name" value="BCTRLSENSOR"/>
</dbReference>
<dbReference type="OrthoDB" id="9808408at2"/>
<comment type="catalytic activity">
    <reaction evidence="1">
        <text>ATP + protein L-histidine = ADP + protein N-phospho-L-histidine.</text>
        <dbReference type="EC" id="2.7.13.3"/>
    </reaction>
</comment>
<dbReference type="EMBL" id="OUUY01000065">
    <property type="protein sequence ID" value="SPQ00301.1"/>
    <property type="molecule type" value="Genomic_DNA"/>
</dbReference>
<reference evidence="12" key="1">
    <citation type="submission" date="2018-03" db="EMBL/GenBank/DDBJ databases">
        <authorList>
            <person name="Zecchin S."/>
        </authorList>
    </citation>
    <scope>NUCLEOTIDE SEQUENCE [LARGE SCALE GENOMIC DNA]</scope>
</reference>
<dbReference type="InterPro" id="IPR005467">
    <property type="entry name" value="His_kinase_dom"/>
</dbReference>
<dbReference type="GO" id="GO:0016020">
    <property type="term" value="C:membrane"/>
    <property type="evidence" value="ECO:0007669"/>
    <property type="project" value="UniProtKB-SubCell"/>
</dbReference>
<feature type="compositionally biased region" description="Basic and acidic residues" evidence="8">
    <location>
        <begin position="21"/>
        <end position="35"/>
    </location>
</feature>
<evidence type="ECO:0000256" key="3">
    <source>
        <dbReference type="ARBA" id="ARBA00022553"/>
    </source>
</evidence>
<dbReference type="InterPro" id="IPR050351">
    <property type="entry name" value="BphY/WalK/GraS-like"/>
</dbReference>
<dbReference type="CDD" id="cd00082">
    <property type="entry name" value="HisKA"/>
    <property type="match status" value="1"/>
</dbReference>
<evidence type="ECO:0000256" key="6">
    <source>
        <dbReference type="ARBA" id="ARBA00023136"/>
    </source>
</evidence>
<dbReference type="Pfam" id="PF00512">
    <property type="entry name" value="HisKA"/>
    <property type="match status" value="1"/>
</dbReference>
<dbReference type="GO" id="GO:0007234">
    <property type="term" value="P:osmosensory signaling via phosphorelay pathway"/>
    <property type="evidence" value="ECO:0007669"/>
    <property type="project" value="TreeGrafter"/>
</dbReference>
<dbReference type="GO" id="GO:0030295">
    <property type="term" value="F:protein kinase activator activity"/>
    <property type="evidence" value="ECO:0007669"/>
    <property type="project" value="TreeGrafter"/>
</dbReference>
<dbReference type="SUPFAM" id="SSF55874">
    <property type="entry name" value="ATPase domain of HSP90 chaperone/DNA topoisomerase II/histidine kinase"/>
    <property type="match status" value="1"/>
</dbReference>
<dbReference type="InterPro" id="IPR035965">
    <property type="entry name" value="PAS-like_dom_sf"/>
</dbReference>
<keyword evidence="7" id="KW-0175">Coiled coil</keyword>
<evidence type="ECO:0000259" key="9">
    <source>
        <dbReference type="PROSITE" id="PS50109"/>
    </source>
</evidence>
<dbReference type="InterPro" id="IPR000014">
    <property type="entry name" value="PAS"/>
</dbReference>
<proteinExistence type="predicted"/>
<keyword evidence="5 11" id="KW-0418">Kinase</keyword>
<evidence type="ECO:0000259" key="10">
    <source>
        <dbReference type="PROSITE" id="PS50112"/>
    </source>
</evidence>
<dbReference type="Proteomes" id="UP000245125">
    <property type="component" value="Unassembled WGS sequence"/>
</dbReference>
<dbReference type="Gene3D" id="3.30.450.20">
    <property type="entry name" value="PAS domain"/>
    <property type="match status" value="1"/>
</dbReference>
<feature type="compositionally biased region" description="Basic and acidic residues" evidence="8">
    <location>
        <begin position="1"/>
        <end position="14"/>
    </location>
</feature>
<keyword evidence="6" id="KW-0472">Membrane</keyword>